<evidence type="ECO:0000313" key="3">
    <source>
        <dbReference type="Proteomes" id="UP000006906"/>
    </source>
</evidence>
<feature type="region of interest" description="Disordered" evidence="1">
    <location>
        <begin position="1"/>
        <end position="49"/>
    </location>
</feature>
<name>A0A2K3DVW1_CHLRE</name>
<feature type="region of interest" description="Disordered" evidence="1">
    <location>
        <begin position="77"/>
        <end position="96"/>
    </location>
</feature>
<accession>A0A2K3DVW1</accession>
<evidence type="ECO:0000256" key="1">
    <source>
        <dbReference type="SAM" id="MobiDB-lite"/>
    </source>
</evidence>
<feature type="compositionally biased region" description="Basic and acidic residues" evidence="1">
    <location>
        <begin position="1"/>
        <end position="29"/>
    </location>
</feature>
<sequence>MSDDKQQQTRDEVAQEKFGKKFEELDPMERIQVGGTIGGRSRGDAEGGDHKEHLNMVAQEKFGKNFDDLEPMQRIQVGGTVGGQAGGLYTGTGGDQ</sequence>
<gene>
    <name evidence="2" type="ORF">CHLRE_03g153650v5</name>
</gene>
<reference evidence="2 3" key="1">
    <citation type="journal article" date="2007" name="Science">
        <title>The Chlamydomonas genome reveals the evolution of key animal and plant functions.</title>
        <authorList>
            <person name="Merchant S.S."/>
            <person name="Prochnik S.E."/>
            <person name="Vallon O."/>
            <person name="Harris E.H."/>
            <person name="Karpowicz S.J."/>
            <person name="Witman G.B."/>
            <person name="Terry A."/>
            <person name="Salamov A."/>
            <person name="Fritz-Laylin L.K."/>
            <person name="Marechal-Drouard L."/>
            <person name="Marshall W.F."/>
            <person name="Qu L.H."/>
            <person name="Nelson D.R."/>
            <person name="Sanderfoot A.A."/>
            <person name="Spalding M.H."/>
            <person name="Kapitonov V.V."/>
            <person name="Ren Q."/>
            <person name="Ferris P."/>
            <person name="Lindquist E."/>
            <person name="Shapiro H."/>
            <person name="Lucas S.M."/>
            <person name="Grimwood J."/>
            <person name="Schmutz J."/>
            <person name="Cardol P."/>
            <person name="Cerutti H."/>
            <person name="Chanfreau G."/>
            <person name="Chen C.L."/>
            <person name="Cognat V."/>
            <person name="Croft M.T."/>
            <person name="Dent R."/>
            <person name="Dutcher S."/>
            <person name="Fernandez E."/>
            <person name="Fukuzawa H."/>
            <person name="Gonzalez-Ballester D."/>
            <person name="Gonzalez-Halphen D."/>
            <person name="Hallmann A."/>
            <person name="Hanikenne M."/>
            <person name="Hippler M."/>
            <person name="Inwood W."/>
            <person name="Jabbari K."/>
            <person name="Kalanon M."/>
            <person name="Kuras R."/>
            <person name="Lefebvre P.A."/>
            <person name="Lemaire S.D."/>
            <person name="Lobanov A.V."/>
            <person name="Lohr M."/>
            <person name="Manuell A."/>
            <person name="Meier I."/>
            <person name="Mets L."/>
            <person name="Mittag M."/>
            <person name="Mittelmeier T."/>
            <person name="Moroney J.V."/>
            <person name="Moseley J."/>
            <person name="Napoli C."/>
            <person name="Nedelcu A.M."/>
            <person name="Niyogi K."/>
            <person name="Novoselov S.V."/>
            <person name="Paulsen I.T."/>
            <person name="Pazour G."/>
            <person name="Purton S."/>
            <person name="Ral J.P."/>
            <person name="Riano-Pachon D.M."/>
            <person name="Riekhof W."/>
            <person name="Rymarquis L."/>
            <person name="Schroda M."/>
            <person name="Stern D."/>
            <person name="Umen J."/>
            <person name="Willows R."/>
            <person name="Wilson N."/>
            <person name="Zimmer S.L."/>
            <person name="Allmer J."/>
            <person name="Balk J."/>
            <person name="Bisova K."/>
            <person name="Chen C.J."/>
            <person name="Elias M."/>
            <person name="Gendler K."/>
            <person name="Hauser C."/>
            <person name="Lamb M.R."/>
            <person name="Ledford H."/>
            <person name="Long J.C."/>
            <person name="Minagawa J."/>
            <person name="Page M.D."/>
            <person name="Pan J."/>
            <person name="Pootakham W."/>
            <person name="Roje S."/>
            <person name="Rose A."/>
            <person name="Stahlberg E."/>
            <person name="Terauchi A.M."/>
            <person name="Yang P."/>
            <person name="Ball S."/>
            <person name="Bowler C."/>
            <person name="Dieckmann C.L."/>
            <person name="Gladyshev V.N."/>
            <person name="Green P."/>
            <person name="Jorgensen R."/>
            <person name="Mayfield S."/>
            <person name="Mueller-Roeber B."/>
            <person name="Rajamani S."/>
            <person name="Sayre R.T."/>
            <person name="Brokstein P."/>
            <person name="Dubchak I."/>
            <person name="Goodstein D."/>
            <person name="Hornick L."/>
            <person name="Huang Y.W."/>
            <person name="Jhaveri J."/>
            <person name="Luo Y."/>
            <person name="Martinez D."/>
            <person name="Ngau W.C."/>
            <person name="Otillar B."/>
            <person name="Poliakov A."/>
            <person name="Porter A."/>
            <person name="Szajkowski L."/>
            <person name="Werner G."/>
            <person name="Zhou K."/>
            <person name="Grigoriev I.V."/>
            <person name="Rokhsar D.S."/>
            <person name="Grossman A.R."/>
        </authorList>
    </citation>
    <scope>NUCLEOTIDE SEQUENCE [LARGE SCALE GENOMIC DNA]</scope>
    <source>
        <strain evidence="3">CC-503</strain>
    </source>
</reference>
<keyword evidence="3" id="KW-1185">Reference proteome</keyword>
<evidence type="ECO:0000313" key="2">
    <source>
        <dbReference type="EMBL" id="PNW84664.1"/>
    </source>
</evidence>
<proteinExistence type="predicted"/>
<dbReference type="KEGG" id="cre:CHLRE_03g153650v5"/>
<dbReference type="Proteomes" id="UP000006906">
    <property type="component" value="Chromosome 3"/>
</dbReference>
<dbReference type="InParanoid" id="A0A2K3DVW1"/>
<dbReference type="EMBL" id="CM008964">
    <property type="protein sequence ID" value="PNW84664.1"/>
    <property type="molecule type" value="Genomic_DNA"/>
</dbReference>
<dbReference type="RefSeq" id="XP_042925684.1">
    <property type="nucleotide sequence ID" value="XM_043060555.1"/>
</dbReference>
<organism evidence="2 3">
    <name type="scientific">Chlamydomonas reinhardtii</name>
    <name type="common">Chlamydomonas smithii</name>
    <dbReference type="NCBI Taxonomy" id="3055"/>
    <lineage>
        <taxon>Eukaryota</taxon>
        <taxon>Viridiplantae</taxon>
        <taxon>Chlorophyta</taxon>
        <taxon>core chlorophytes</taxon>
        <taxon>Chlorophyceae</taxon>
        <taxon>CS clade</taxon>
        <taxon>Chlamydomonadales</taxon>
        <taxon>Chlamydomonadaceae</taxon>
        <taxon>Chlamydomonas</taxon>
    </lineage>
</organism>
<dbReference type="Gramene" id="PNW84664">
    <property type="protein sequence ID" value="PNW84664"/>
    <property type="gene ID" value="CHLRE_03g153650v5"/>
</dbReference>
<dbReference type="AlphaFoldDB" id="A0A2K3DVW1"/>
<feature type="compositionally biased region" description="Gly residues" evidence="1">
    <location>
        <begin position="79"/>
        <end position="96"/>
    </location>
</feature>
<dbReference type="OrthoDB" id="540492at2759"/>
<dbReference type="GeneID" id="66052719"/>
<protein>
    <submittedName>
        <fullName evidence="2">Uncharacterized protein</fullName>
    </submittedName>
</protein>